<evidence type="ECO:0000313" key="1">
    <source>
        <dbReference type="EMBL" id="HEN15041.1"/>
    </source>
</evidence>
<organism evidence="1">
    <name type="scientific">Schlesneria paludicola</name>
    <dbReference type="NCBI Taxonomy" id="360056"/>
    <lineage>
        <taxon>Bacteria</taxon>
        <taxon>Pseudomonadati</taxon>
        <taxon>Planctomycetota</taxon>
        <taxon>Planctomycetia</taxon>
        <taxon>Planctomycetales</taxon>
        <taxon>Planctomycetaceae</taxon>
        <taxon>Schlesneria</taxon>
    </lineage>
</organism>
<dbReference type="AlphaFoldDB" id="A0A7C2K0C2"/>
<protein>
    <submittedName>
        <fullName evidence="1">Uncharacterized protein</fullName>
    </submittedName>
</protein>
<dbReference type="EMBL" id="DSOK01000178">
    <property type="protein sequence ID" value="HEN15041.1"/>
    <property type="molecule type" value="Genomic_DNA"/>
</dbReference>
<name>A0A7C2K0C2_9PLAN</name>
<accession>A0A7C2K0C2</accession>
<proteinExistence type="predicted"/>
<gene>
    <name evidence="1" type="ORF">ENQ76_06180</name>
</gene>
<sequence>MHKRLFVPQLLFIVAMGLMGCSDDPNIPRVSYSNRYEEPPVNGAYRVPALRAGDPLLEFHFDEPARSGWRLSFEGTITAERDEVHPEARLPHAIHVLIVGRADDETIDYFNSSAADLGFGKQERAPDGSLLNKWVYEDVGTRPFKVALQGPATPGSYTVMVVAHGGNYDAEPIAKGLLTVNRTAD</sequence>
<reference evidence="1" key="1">
    <citation type="journal article" date="2020" name="mSystems">
        <title>Genome- and Community-Level Interaction Insights into Carbon Utilization and Element Cycling Functions of Hydrothermarchaeota in Hydrothermal Sediment.</title>
        <authorList>
            <person name="Zhou Z."/>
            <person name="Liu Y."/>
            <person name="Xu W."/>
            <person name="Pan J."/>
            <person name="Luo Z.H."/>
            <person name="Li M."/>
        </authorList>
    </citation>
    <scope>NUCLEOTIDE SEQUENCE [LARGE SCALE GENOMIC DNA]</scope>
    <source>
        <strain evidence="1">SpSt-339</strain>
    </source>
</reference>
<comment type="caution">
    <text evidence="1">The sequence shown here is derived from an EMBL/GenBank/DDBJ whole genome shotgun (WGS) entry which is preliminary data.</text>
</comment>
<dbReference type="PROSITE" id="PS51257">
    <property type="entry name" value="PROKAR_LIPOPROTEIN"/>
    <property type="match status" value="1"/>
</dbReference>